<evidence type="ECO:0000313" key="6">
    <source>
        <dbReference type="Proteomes" id="UP000286260"/>
    </source>
</evidence>
<reference evidence="7 8" key="2">
    <citation type="journal article" date="2019" name="Nat. Med.">
        <title>A library of human gut bacterial isolates paired with longitudinal multiomics data enables mechanistic microbiome research.</title>
        <authorList>
            <person name="Poyet M."/>
            <person name="Groussin M."/>
            <person name="Gibbons S.M."/>
            <person name="Avila-Pacheco J."/>
            <person name="Jiang X."/>
            <person name="Kearney S.M."/>
            <person name="Perrotta A.R."/>
            <person name="Berdy B."/>
            <person name="Zhao S."/>
            <person name="Lieberman T.D."/>
            <person name="Swanson P.K."/>
            <person name="Smith M."/>
            <person name="Roesemann S."/>
            <person name="Alexander J.E."/>
            <person name="Rich S.A."/>
            <person name="Livny J."/>
            <person name="Vlamakis H."/>
            <person name="Clish C."/>
            <person name="Bullock K."/>
            <person name="Deik A."/>
            <person name="Scott J."/>
            <person name="Pierce K.A."/>
            <person name="Xavier R.J."/>
            <person name="Alm E.J."/>
        </authorList>
    </citation>
    <scope>NUCLEOTIDE SEQUENCE [LARGE SCALE GENOMIC DNA]</scope>
    <source>
        <strain evidence="4 8">BIOML-A11</strain>
        <strain evidence="3 7">BIOML-A16</strain>
    </source>
</reference>
<keyword evidence="1" id="KW-0732">Signal</keyword>
<feature type="signal peptide" evidence="1">
    <location>
        <begin position="1"/>
        <end position="21"/>
    </location>
</feature>
<name>A0A3E4ZCU8_9BACT</name>
<evidence type="ECO:0000259" key="2">
    <source>
        <dbReference type="Pfam" id="PF13568"/>
    </source>
</evidence>
<protein>
    <submittedName>
        <fullName evidence="3">Outer membrane beta-barrel protein</fullName>
    </submittedName>
    <submittedName>
        <fullName evidence="5">PorT family protein</fullName>
    </submittedName>
</protein>
<evidence type="ECO:0000313" key="5">
    <source>
        <dbReference type="EMBL" id="RHC78693.1"/>
    </source>
</evidence>
<comment type="caution">
    <text evidence="5">The sequence shown here is derived from an EMBL/GenBank/DDBJ whole genome shotgun (WGS) entry which is preliminary data.</text>
</comment>
<evidence type="ECO:0000313" key="7">
    <source>
        <dbReference type="Proteomes" id="UP000448908"/>
    </source>
</evidence>
<dbReference type="Pfam" id="PF13568">
    <property type="entry name" value="OMP_b-brl_2"/>
    <property type="match status" value="1"/>
</dbReference>
<feature type="domain" description="Outer membrane protein beta-barrel" evidence="2">
    <location>
        <begin position="21"/>
        <end position="188"/>
    </location>
</feature>
<feature type="chain" id="PRO_5044080731" evidence="1">
    <location>
        <begin position="22"/>
        <end position="225"/>
    </location>
</feature>
<dbReference type="STRING" id="46503.ERS852463_02806"/>
<evidence type="ECO:0000313" key="3">
    <source>
        <dbReference type="EMBL" id="MTU71287.1"/>
    </source>
</evidence>
<dbReference type="EMBL" id="WNDD01000038">
    <property type="protein sequence ID" value="MTV03901.1"/>
    <property type="molecule type" value="Genomic_DNA"/>
</dbReference>
<evidence type="ECO:0000313" key="4">
    <source>
        <dbReference type="EMBL" id="MTV03901.1"/>
    </source>
</evidence>
<dbReference type="OrthoDB" id="947434at2"/>
<proteinExistence type="predicted"/>
<sequence>MRKAIYLLFFLVWLCPAACMAQGLHFGLKAGVLGNKADIQGISNRVKTENMTGFQVGPMLQYQTGFYGLTLDFSLLYVQRGVKLTNTSNDVSADIKTQSIDIPIELKWEMGLSDNFDLFLGIGPSFSFLVNEDNWGRKLVHIAVDAIDKDLSSMGWRSTEVGLNLGGGVKIMKHLMLSCYYNIGLTESARHHIGGDKHDAIDQIFDGDIFKSRNRYWQLSLAYIF</sequence>
<dbReference type="GeneID" id="49204498"/>
<dbReference type="InterPro" id="IPR025665">
    <property type="entry name" value="Beta-barrel_OMP_2"/>
</dbReference>
<accession>A0A3E4ZCU8</accession>
<dbReference type="EMBL" id="WNDA01000054">
    <property type="protein sequence ID" value="MTU71287.1"/>
    <property type="molecule type" value="Genomic_DNA"/>
</dbReference>
<evidence type="ECO:0000313" key="8">
    <source>
        <dbReference type="Proteomes" id="UP000482671"/>
    </source>
</evidence>
<reference evidence="5 6" key="1">
    <citation type="submission" date="2018-08" db="EMBL/GenBank/DDBJ databases">
        <title>A genome reference for cultivated species of the human gut microbiota.</title>
        <authorList>
            <person name="Zou Y."/>
            <person name="Xue W."/>
            <person name="Luo G."/>
        </authorList>
    </citation>
    <scope>NUCLEOTIDE SEQUENCE [LARGE SCALE GENOMIC DNA]</scope>
    <source>
        <strain evidence="5 6">AM34-17</strain>
    </source>
</reference>
<organism evidence="5 6">
    <name type="scientific">Parabacteroides merdae</name>
    <dbReference type="NCBI Taxonomy" id="46503"/>
    <lineage>
        <taxon>Bacteria</taxon>
        <taxon>Pseudomonadati</taxon>
        <taxon>Bacteroidota</taxon>
        <taxon>Bacteroidia</taxon>
        <taxon>Bacteroidales</taxon>
        <taxon>Tannerellaceae</taxon>
        <taxon>Parabacteroides</taxon>
    </lineage>
</organism>
<dbReference type="Proteomes" id="UP000482671">
    <property type="component" value="Unassembled WGS sequence"/>
</dbReference>
<dbReference type="RefSeq" id="WP_005640413.1">
    <property type="nucleotide sequence ID" value="NZ_BAABYG010000001.1"/>
</dbReference>
<gene>
    <name evidence="5" type="ORF">DW828_19420</name>
    <name evidence="3" type="ORF">GMD92_20085</name>
    <name evidence="4" type="ORF">GME02_20190</name>
</gene>
<dbReference type="AlphaFoldDB" id="A0A3E4ZCU8"/>
<dbReference type="EMBL" id="QSII01000044">
    <property type="protein sequence ID" value="RHC78693.1"/>
    <property type="molecule type" value="Genomic_DNA"/>
</dbReference>
<evidence type="ECO:0000256" key="1">
    <source>
        <dbReference type="SAM" id="SignalP"/>
    </source>
</evidence>
<dbReference type="Proteomes" id="UP000286260">
    <property type="component" value="Unassembled WGS sequence"/>
</dbReference>
<dbReference type="Proteomes" id="UP000448908">
    <property type="component" value="Unassembled WGS sequence"/>
</dbReference>